<dbReference type="FunFam" id="3.40.718.10:FF:000016">
    <property type="entry name" value="Isocitrate dehydrogenase [NADP]"/>
    <property type="match status" value="1"/>
</dbReference>
<dbReference type="PANTHER" id="PTHR11822">
    <property type="entry name" value="NADP-SPECIFIC ISOCITRATE DEHYDROGENASE"/>
    <property type="match status" value="1"/>
</dbReference>
<dbReference type="InterPro" id="IPR019818">
    <property type="entry name" value="IsoCit/isopropylmalate_DH_CS"/>
</dbReference>
<dbReference type="InterPro" id="IPR004790">
    <property type="entry name" value="Isocitrate_DH_NADP"/>
</dbReference>
<dbReference type="GO" id="GO:0006102">
    <property type="term" value="P:isocitrate metabolic process"/>
    <property type="evidence" value="ECO:0007669"/>
    <property type="project" value="InterPro"/>
</dbReference>
<sequence>MPAIPTTARTLFARSVFNSSAAAPSAASFNAAALRFSLRAASTMAAQKIKVQNPVVEMDGDEMTRIIWKKIREELILPFLDIDLKYYDLSIENRDATDDQVTVDAAEATKKYQVAAKCATITPDEARVKEFNLKKMWLSPNGTIRNILGGTVFREPIVLDKIPRPVPGWTKPICIGRHAFGDQYRCQNFVAPGKGKFTMTYTPEDSSQKAQTWDVFTFPEGGGVALGMYNTTESITGFAHASFKIALEKKLPLYLSTKNTILKAYDGKFKDVFQEIYEKEYKADFEKAGVWYEHRLIDDMVAQALKSDGGFVWACKNYDGDVQSDIVAQGFGSLGMMTSELLTPDGLVLEAEAAHGTVTRHYREHQKGRETSTNSVASIYAWTRALLFRGKLDGNDELQTFARELEAACVELIDKDGVMTKDLALAIHGKGMKREHYVLTFEFLDHVREKLTQKLSAKGINAGKL</sequence>
<organism evidence="16 17">
    <name type="scientific">Tilletia horrida</name>
    <dbReference type="NCBI Taxonomy" id="155126"/>
    <lineage>
        <taxon>Eukaryota</taxon>
        <taxon>Fungi</taxon>
        <taxon>Dikarya</taxon>
        <taxon>Basidiomycota</taxon>
        <taxon>Ustilaginomycotina</taxon>
        <taxon>Exobasidiomycetes</taxon>
        <taxon>Tilletiales</taxon>
        <taxon>Tilletiaceae</taxon>
        <taxon>Tilletia</taxon>
    </lineage>
</organism>
<dbReference type="GO" id="GO:0000287">
    <property type="term" value="F:magnesium ion binding"/>
    <property type="evidence" value="ECO:0007669"/>
    <property type="project" value="InterPro"/>
</dbReference>
<evidence type="ECO:0000256" key="13">
    <source>
        <dbReference type="PIRSR" id="PIRSR000108-3"/>
    </source>
</evidence>
<feature type="binding site" evidence="14">
    <location>
        <position position="306"/>
    </location>
    <ligand>
        <name>NADP(+)</name>
        <dbReference type="ChEBI" id="CHEBI:58349"/>
    </ligand>
</feature>
<dbReference type="InterPro" id="IPR024084">
    <property type="entry name" value="IsoPropMal-DH-like_dom"/>
</dbReference>
<dbReference type="EC" id="1.1.1.42" evidence="10"/>
<dbReference type="AlphaFoldDB" id="A0AAN6GI51"/>
<dbReference type="GO" id="GO:0006099">
    <property type="term" value="P:tricarboxylic acid cycle"/>
    <property type="evidence" value="ECO:0007669"/>
    <property type="project" value="UniProtKB-KW"/>
</dbReference>
<dbReference type="SMART" id="SM01329">
    <property type="entry name" value="Iso_dh"/>
    <property type="match status" value="1"/>
</dbReference>
<feature type="binding site" evidence="14">
    <location>
        <begin position="356"/>
        <end position="361"/>
    </location>
    <ligand>
        <name>NADP(+)</name>
        <dbReference type="ChEBI" id="CHEBI:58349"/>
    </ligand>
</feature>
<evidence type="ECO:0000256" key="10">
    <source>
        <dbReference type="PIRNR" id="PIRNR000108"/>
    </source>
</evidence>
<feature type="binding site" evidence="14">
    <location>
        <position position="374"/>
    </location>
    <ligand>
        <name>NADP(+)</name>
        <dbReference type="ChEBI" id="CHEBI:58349"/>
    </ligand>
</feature>
<dbReference type="NCBIfam" id="TIGR00127">
    <property type="entry name" value="nadp_idh_euk"/>
    <property type="match status" value="1"/>
</dbReference>
<dbReference type="NCBIfam" id="NF006156">
    <property type="entry name" value="PRK08299.1"/>
    <property type="match status" value="1"/>
</dbReference>
<dbReference type="GO" id="GO:0051287">
    <property type="term" value="F:NAD binding"/>
    <property type="evidence" value="ECO:0007669"/>
    <property type="project" value="InterPro"/>
</dbReference>
<evidence type="ECO:0000313" key="17">
    <source>
        <dbReference type="Proteomes" id="UP001176521"/>
    </source>
</evidence>
<feature type="binding site" evidence="12">
    <location>
        <begin position="139"/>
        <end position="145"/>
    </location>
    <ligand>
        <name>D-threo-isocitrate</name>
        <dbReference type="ChEBI" id="CHEBI:15562"/>
    </ligand>
</feature>
<evidence type="ECO:0000256" key="12">
    <source>
        <dbReference type="PIRSR" id="PIRSR000108-2"/>
    </source>
</evidence>
<dbReference type="EMBL" id="JAPDMQ010000003">
    <property type="protein sequence ID" value="KAK0541156.1"/>
    <property type="molecule type" value="Genomic_DNA"/>
</dbReference>
<feature type="binding site" evidence="14">
    <location>
        <begin position="120"/>
        <end position="122"/>
    </location>
    <ligand>
        <name>NADP(+)</name>
        <dbReference type="ChEBI" id="CHEBI:58349"/>
    </ligand>
</feature>
<name>A0AAN6GI51_9BASI</name>
<feature type="site" description="Critical for catalysis" evidence="11">
    <location>
        <position position="184"/>
    </location>
</feature>
<feature type="binding site" evidence="12">
    <location>
        <position position="177"/>
    </location>
    <ligand>
        <name>D-threo-isocitrate</name>
        <dbReference type="ChEBI" id="CHEBI:15562"/>
    </ligand>
</feature>
<evidence type="ECO:0000256" key="3">
    <source>
        <dbReference type="ARBA" id="ARBA00022532"/>
    </source>
</evidence>
<dbReference type="PANTHER" id="PTHR11822:SF21">
    <property type="entry name" value="ISOCITRATE DEHYDROGENASE [NADP], MITOCHONDRIAL"/>
    <property type="match status" value="1"/>
</dbReference>
<feature type="binding site" evidence="12">
    <location>
        <position position="122"/>
    </location>
    <ligand>
        <name>D-threo-isocitrate</name>
        <dbReference type="ChEBI" id="CHEBI:15562"/>
    </ligand>
</feature>
<feature type="binding site" evidence="13">
    <location>
        <position position="321"/>
    </location>
    <ligand>
        <name>Mn(2+)</name>
        <dbReference type="ChEBI" id="CHEBI:29035"/>
    </ligand>
</feature>
<dbReference type="PROSITE" id="PS00470">
    <property type="entry name" value="IDH_IMDH"/>
    <property type="match status" value="1"/>
</dbReference>
<evidence type="ECO:0000256" key="1">
    <source>
        <dbReference type="ARBA" id="ARBA00001936"/>
    </source>
</evidence>
<keyword evidence="3 10" id="KW-0816">Tricarboxylic acid cycle</keyword>
<dbReference type="Pfam" id="PF00180">
    <property type="entry name" value="Iso_dh"/>
    <property type="match status" value="1"/>
</dbReference>
<dbReference type="Proteomes" id="UP001176521">
    <property type="component" value="Unassembled WGS sequence"/>
</dbReference>
<evidence type="ECO:0000256" key="2">
    <source>
        <dbReference type="ARBA" id="ARBA00007769"/>
    </source>
</evidence>
<keyword evidence="6 10" id="KW-0521">NADP</keyword>
<evidence type="ECO:0000256" key="11">
    <source>
        <dbReference type="PIRSR" id="PIRSR000108-1"/>
    </source>
</evidence>
<comment type="cofactor">
    <cofactor evidence="1">
        <name>Mn(2+)</name>
        <dbReference type="ChEBI" id="CHEBI:29035"/>
    </cofactor>
</comment>
<comment type="similarity">
    <text evidence="2 10">Belongs to the isocitrate and isopropylmalate dehydrogenases family.</text>
</comment>
<feature type="binding site" evidence="12">
    <location>
        <position position="154"/>
    </location>
    <ligand>
        <name>D-threo-isocitrate</name>
        <dbReference type="ChEBI" id="CHEBI:15562"/>
    </ligand>
</feature>
<evidence type="ECO:0000256" key="4">
    <source>
        <dbReference type="ARBA" id="ARBA00022723"/>
    </source>
</evidence>
<comment type="caution">
    <text evidence="16">The sequence shown here is derived from an EMBL/GenBank/DDBJ whole genome shotgun (WGS) entry which is preliminary data.</text>
</comment>
<feature type="site" description="Critical for catalysis" evidence="11">
    <location>
        <position position="258"/>
    </location>
</feature>
<keyword evidence="7 10" id="KW-0560">Oxidoreductase</keyword>
<comment type="cofactor">
    <cofactor evidence="10 13">
        <name>Mg(2+)</name>
        <dbReference type="ChEBI" id="CHEBI:18420"/>
    </cofactor>
    <cofactor evidence="10 13">
        <name>Mn(2+)</name>
        <dbReference type="ChEBI" id="CHEBI:29035"/>
    </cofactor>
    <text evidence="10 13">Binds 1 Mg(2+) or Mn(2+) ion per subunit.</text>
</comment>
<evidence type="ECO:0000256" key="6">
    <source>
        <dbReference type="ARBA" id="ARBA00022857"/>
    </source>
</evidence>
<keyword evidence="17" id="KW-1185">Reference proteome</keyword>
<reference evidence="16" key="1">
    <citation type="journal article" date="2023" name="PhytoFront">
        <title>Draft Genome Resources of Seven Strains of Tilletia horrida, Causal Agent of Kernel Smut of Rice.</title>
        <authorList>
            <person name="Khanal S."/>
            <person name="Antony Babu S."/>
            <person name="Zhou X.G."/>
        </authorList>
    </citation>
    <scope>NUCLEOTIDE SEQUENCE</scope>
    <source>
        <strain evidence="16">TX3</strain>
    </source>
</reference>
<accession>A0AAN6GI51</accession>
<keyword evidence="8 10" id="KW-0464">Manganese</keyword>
<feature type="binding site" evidence="13">
    <location>
        <position position="298"/>
    </location>
    <ligand>
        <name>Mn(2+)</name>
        <dbReference type="ChEBI" id="CHEBI:29035"/>
    </ligand>
</feature>
<comment type="catalytic activity">
    <reaction evidence="9 10">
        <text>D-threo-isocitrate + NADP(+) = 2-oxoglutarate + CO2 + NADPH</text>
        <dbReference type="Rhea" id="RHEA:19629"/>
        <dbReference type="ChEBI" id="CHEBI:15562"/>
        <dbReference type="ChEBI" id="CHEBI:16526"/>
        <dbReference type="ChEBI" id="CHEBI:16810"/>
        <dbReference type="ChEBI" id="CHEBI:57783"/>
        <dbReference type="ChEBI" id="CHEBI:58349"/>
        <dbReference type="EC" id="1.1.1.42"/>
    </reaction>
</comment>
<proteinExistence type="inferred from homology"/>
<gene>
    <name evidence="16" type="primary">IDP1</name>
    <name evidence="16" type="ORF">OC842_000115</name>
</gene>
<dbReference type="GO" id="GO:0006739">
    <property type="term" value="P:NADP+ metabolic process"/>
    <property type="evidence" value="ECO:0007669"/>
    <property type="project" value="TreeGrafter"/>
</dbReference>
<evidence type="ECO:0000256" key="5">
    <source>
        <dbReference type="ARBA" id="ARBA00022842"/>
    </source>
</evidence>
<evidence type="ECO:0000313" key="16">
    <source>
        <dbReference type="EMBL" id="KAK0541156.1"/>
    </source>
</evidence>
<evidence type="ECO:0000256" key="7">
    <source>
        <dbReference type="ARBA" id="ARBA00023002"/>
    </source>
</evidence>
<dbReference type="Gene3D" id="3.40.718.10">
    <property type="entry name" value="Isopropylmalate Dehydrogenase"/>
    <property type="match status" value="1"/>
</dbReference>
<dbReference type="GO" id="GO:0005739">
    <property type="term" value="C:mitochondrion"/>
    <property type="evidence" value="ECO:0007669"/>
    <property type="project" value="TreeGrafter"/>
</dbReference>
<feature type="domain" description="Isopropylmalate dehydrogenase-like" evidence="15">
    <location>
        <begin position="54"/>
        <end position="447"/>
    </location>
</feature>
<evidence type="ECO:0000256" key="8">
    <source>
        <dbReference type="ARBA" id="ARBA00023211"/>
    </source>
</evidence>
<dbReference type="SUPFAM" id="SSF53659">
    <property type="entry name" value="Isocitrate/Isopropylmalate dehydrogenase-like"/>
    <property type="match status" value="1"/>
</dbReference>
<keyword evidence="5 10" id="KW-0460">Magnesium</keyword>
<evidence type="ECO:0000259" key="15">
    <source>
        <dbReference type="SMART" id="SM01329"/>
    </source>
</evidence>
<evidence type="ECO:0000256" key="9">
    <source>
        <dbReference type="ARBA" id="ARBA00023554"/>
    </source>
</evidence>
<dbReference type="PIRSF" id="PIRSF000108">
    <property type="entry name" value="IDH_NADP"/>
    <property type="match status" value="1"/>
</dbReference>
<feature type="binding site" evidence="14">
    <location>
        <position position="127"/>
    </location>
    <ligand>
        <name>NADP(+)</name>
        <dbReference type="ChEBI" id="CHEBI:58349"/>
    </ligand>
</feature>
<evidence type="ECO:0000256" key="14">
    <source>
        <dbReference type="PIRSR" id="PIRSR000108-4"/>
    </source>
</evidence>
<dbReference type="GO" id="GO:0004450">
    <property type="term" value="F:isocitrate dehydrogenase (NADP+) activity"/>
    <property type="evidence" value="ECO:0007669"/>
    <property type="project" value="UniProtKB-EC"/>
</dbReference>
<protein>
    <recommendedName>
        <fullName evidence="10">Isocitrate dehydrogenase [NADP]</fullName>
        <ecNumber evidence="10">1.1.1.42</ecNumber>
    </recommendedName>
</protein>
<keyword evidence="4 10" id="KW-0479">Metal-binding</keyword>